<protein>
    <recommendedName>
        <fullName evidence="3">CsbD-like domain-containing protein</fullName>
    </recommendedName>
</protein>
<dbReference type="OMA" id="MSGYKAN"/>
<feature type="compositionally biased region" description="Basic and acidic residues" evidence="2">
    <location>
        <begin position="75"/>
        <end position="96"/>
    </location>
</feature>
<reference evidence="4 5" key="1">
    <citation type="submission" date="2009-08" db="EMBL/GenBank/DDBJ databases">
        <title>The Genome Sequence of Spizellomyces punctatus strain DAOM BR117.</title>
        <authorList>
            <consortium name="The Broad Institute Genome Sequencing Platform"/>
            <person name="Russ C."/>
            <person name="Cuomo C."/>
            <person name="Shea T."/>
            <person name="Young S.K."/>
            <person name="Zeng Q."/>
            <person name="Koehrsen M."/>
            <person name="Haas B."/>
            <person name="Borodovsky M."/>
            <person name="Guigo R."/>
            <person name="Alvarado L."/>
            <person name="Berlin A."/>
            <person name="Bochicchio J."/>
            <person name="Borenstein D."/>
            <person name="Chapman S."/>
            <person name="Chen Z."/>
            <person name="Engels R."/>
            <person name="Freedman E."/>
            <person name="Gellesch M."/>
            <person name="Goldberg J."/>
            <person name="Griggs A."/>
            <person name="Gujja S."/>
            <person name="Heiman D."/>
            <person name="Hepburn T."/>
            <person name="Howarth C."/>
            <person name="Jen D."/>
            <person name="Larson L."/>
            <person name="Lewis B."/>
            <person name="Mehta T."/>
            <person name="Park D."/>
            <person name="Pearson M."/>
            <person name="Roberts A."/>
            <person name="Saif S."/>
            <person name="Shenoy N."/>
            <person name="Sisk P."/>
            <person name="Stolte C."/>
            <person name="Sykes S."/>
            <person name="Thomson T."/>
            <person name="Walk T."/>
            <person name="White J."/>
            <person name="Yandava C."/>
            <person name="Burger G."/>
            <person name="Gray M.W."/>
            <person name="Holland P.W.H."/>
            <person name="King N."/>
            <person name="Lang F.B.F."/>
            <person name="Roger A.J."/>
            <person name="Ruiz-Trillo I."/>
            <person name="Lander E."/>
            <person name="Nusbaum C."/>
        </authorList>
    </citation>
    <scope>NUCLEOTIDE SEQUENCE [LARGE SCALE GENOMIC DNA]</scope>
    <source>
        <strain evidence="4 5">DAOM BR117</strain>
    </source>
</reference>
<dbReference type="RefSeq" id="XP_016604086.1">
    <property type="nucleotide sequence ID" value="XM_016756786.1"/>
</dbReference>
<proteinExistence type="inferred from homology"/>
<dbReference type="GeneID" id="27691788"/>
<evidence type="ECO:0000256" key="2">
    <source>
        <dbReference type="SAM" id="MobiDB-lite"/>
    </source>
</evidence>
<dbReference type="EMBL" id="KQ257472">
    <property type="protein sequence ID" value="KNC96046.1"/>
    <property type="molecule type" value="Genomic_DNA"/>
</dbReference>
<dbReference type="AlphaFoldDB" id="A0A0L0H553"/>
<keyword evidence="5" id="KW-1185">Reference proteome</keyword>
<dbReference type="SUPFAM" id="SSF69047">
    <property type="entry name" value="Hypothetical protein YjbJ"/>
    <property type="match status" value="2"/>
</dbReference>
<organism evidence="4 5">
    <name type="scientific">Spizellomyces punctatus (strain DAOM BR117)</name>
    <dbReference type="NCBI Taxonomy" id="645134"/>
    <lineage>
        <taxon>Eukaryota</taxon>
        <taxon>Fungi</taxon>
        <taxon>Fungi incertae sedis</taxon>
        <taxon>Chytridiomycota</taxon>
        <taxon>Chytridiomycota incertae sedis</taxon>
        <taxon>Chytridiomycetes</taxon>
        <taxon>Spizellomycetales</taxon>
        <taxon>Spizellomycetaceae</taxon>
        <taxon>Spizellomyces</taxon>
    </lineage>
</organism>
<dbReference type="PANTHER" id="PTHR40460">
    <property type="entry name" value="CHROMOSOME 1, WHOLE GENOME SHOTGUN SEQUENCE"/>
    <property type="match status" value="1"/>
</dbReference>
<dbReference type="Proteomes" id="UP000053201">
    <property type="component" value="Unassembled WGS sequence"/>
</dbReference>
<dbReference type="Pfam" id="PF05532">
    <property type="entry name" value="CsbD"/>
    <property type="match status" value="1"/>
</dbReference>
<evidence type="ECO:0000256" key="1">
    <source>
        <dbReference type="ARBA" id="ARBA00009129"/>
    </source>
</evidence>
<feature type="region of interest" description="Disordered" evidence="2">
    <location>
        <begin position="1"/>
        <end position="96"/>
    </location>
</feature>
<dbReference type="InParanoid" id="A0A0L0H553"/>
<dbReference type="OrthoDB" id="9999611at2759"/>
<sequence>MASRQSGITDKAAGSAKETLGNVTGNEQWQAEGKAQNLKGNAENESAKAQNRAEAAGEGITGWAKQTWGAITGNDSKEAEGRADRAKSDVKDKLNQ</sequence>
<evidence type="ECO:0000313" key="4">
    <source>
        <dbReference type="EMBL" id="KNC96046.1"/>
    </source>
</evidence>
<feature type="domain" description="CsbD-like" evidence="3">
    <location>
        <begin position="7"/>
        <end position="54"/>
    </location>
</feature>
<dbReference type="Gene3D" id="1.10.1470.10">
    <property type="entry name" value="YjbJ"/>
    <property type="match status" value="1"/>
</dbReference>
<dbReference type="InterPro" id="IPR036629">
    <property type="entry name" value="YjbJ_sf"/>
</dbReference>
<accession>A0A0L0H553</accession>
<dbReference type="VEuPathDB" id="FungiDB:SPPG_08641"/>
<evidence type="ECO:0000259" key="3">
    <source>
        <dbReference type="Pfam" id="PF05532"/>
    </source>
</evidence>
<dbReference type="PANTHER" id="PTHR40460:SF1">
    <property type="entry name" value="CSBD-LIKE DOMAIN-CONTAINING PROTEIN"/>
    <property type="match status" value="1"/>
</dbReference>
<name>A0A0L0H553_SPIPD</name>
<gene>
    <name evidence="4" type="ORF">SPPG_08641</name>
</gene>
<evidence type="ECO:0000313" key="5">
    <source>
        <dbReference type="Proteomes" id="UP000053201"/>
    </source>
</evidence>
<dbReference type="InterPro" id="IPR008462">
    <property type="entry name" value="CsbD"/>
</dbReference>
<comment type="similarity">
    <text evidence="1">Belongs to the UPF0337 (CsbD) family.</text>
</comment>